<dbReference type="OrthoDB" id="2121879at2759"/>
<dbReference type="Proteomes" id="UP000799302">
    <property type="component" value="Unassembled WGS sequence"/>
</dbReference>
<feature type="region of interest" description="Disordered" evidence="1">
    <location>
        <begin position="131"/>
        <end position="165"/>
    </location>
</feature>
<evidence type="ECO:0000256" key="2">
    <source>
        <dbReference type="SAM" id="SignalP"/>
    </source>
</evidence>
<dbReference type="PANTHER" id="PTHR38118">
    <property type="entry name" value="ANCHORED CELL WALL PROTEIN 11-RELATED"/>
    <property type="match status" value="1"/>
</dbReference>
<dbReference type="PANTHER" id="PTHR38118:SF2">
    <property type="entry name" value="CDP-ALCOHOL PHOSPHATIDYLTRANSFERASE PROTEIN"/>
    <property type="match status" value="1"/>
</dbReference>
<feature type="compositionally biased region" description="Low complexity" evidence="1">
    <location>
        <begin position="133"/>
        <end position="165"/>
    </location>
</feature>
<dbReference type="EMBL" id="MU004235">
    <property type="protein sequence ID" value="KAF2669668.1"/>
    <property type="molecule type" value="Genomic_DNA"/>
</dbReference>
<keyword evidence="5" id="KW-1185">Reference proteome</keyword>
<feature type="signal peptide" evidence="2">
    <location>
        <begin position="1"/>
        <end position="17"/>
    </location>
</feature>
<keyword evidence="2" id="KW-0732">Signal</keyword>
<protein>
    <recommendedName>
        <fullName evidence="3">DUF7707 domain-containing protein</fullName>
    </recommendedName>
</protein>
<dbReference type="InterPro" id="IPR056124">
    <property type="entry name" value="DUF7707"/>
</dbReference>
<evidence type="ECO:0000313" key="4">
    <source>
        <dbReference type="EMBL" id="KAF2669668.1"/>
    </source>
</evidence>
<proteinExistence type="predicted"/>
<evidence type="ECO:0000313" key="5">
    <source>
        <dbReference type="Proteomes" id="UP000799302"/>
    </source>
</evidence>
<feature type="domain" description="DUF7707" evidence="3">
    <location>
        <begin position="27"/>
        <end position="124"/>
    </location>
</feature>
<feature type="chain" id="PRO_5025353130" description="DUF7707 domain-containing protein" evidence="2">
    <location>
        <begin position="18"/>
        <end position="196"/>
    </location>
</feature>
<dbReference type="Pfam" id="PF24808">
    <property type="entry name" value="DUF7707"/>
    <property type="match status" value="1"/>
</dbReference>
<gene>
    <name evidence="4" type="ORF">BT63DRAFT_425348</name>
</gene>
<sequence length="196" mass="19504">MRASILLLSSVAAIVSAQTASNSTCCNVDPGSIDPNQRLAWCRAQRNTCPELCTNGQTANNTCDDTTLTYSCSCSSGSAPNISDYSQTLPSLECDAWKSQCVASHPNDLAGQNFCLSFVCGSKNASAVGAGAGTNPAGGSSSSPSSSASGSSTASSTSSAPSSSSSKSAATILAAGREYGLAAVVVGLTSLFAFAL</sequence>
<evidence type="ECO:0000259" key="3">
    <source>
        <dbReference type="Pfam" id="PF24808"/>
    </source>
</evidence>
<name>A0A6A6UF04_9PEZI</name>
<organism evidence="4 5">
    <name type="scientific">Microthyrium microscopicum</name>
    <dbReference type="NCBI Taxonomy" id="703497"/>
    <lineage>
        <taxon>Eukaryota</taxon>
        <taxon>Fungi</taxon>
        <taxon>Dikarya</taxon>
        <taxon>Ascomycota</taxon>
        <taxon>Pezizomycotina</taxon>
        <taxon>Dothideomycetes</taxon>
        <taxon>Dothideomycetes incertae sedis</taxon>
        <taxon>Microthyriales</taxon>
        <taxon>Microthyriaceae</taxon>
        <taxon>Microthyrium</taxon>
    </lineage>
</organism>
<accession>A0A6A6UF04</accession>
<reference evidence="4" key="1">
    <citation type="journal article" date="2020" name="Stud. Mycol.">
        <title>101 Dothideomycetes genomes: a test case for predicting lifestyles and emergence of pathogens.</title>
        <authorList>
            <person name="Haridas S."/>
            <person name="Albert R."/>
            <person name="Binder M."/>
            <person name="Bloem J."/>
            <person name="Labutti K."/>
            <person name="Salamov A."/>
            <person name="Andreopoulos B."/>
            <person name="Baker S."/>
            <person name="Barry K."/>
            <person name="Bills G."/>
            <person name="Bluhm B."/>
            <person name="Cannon C."/>
            <person name="Castanera R."/>
            <person name="Culley D."/>
            <person name="Daum C."/>
            <person name="Ezra D."/>
            <person name="Gonzalez J."/>
            <person name="Henrissat B."/>
            <person name="Kuo A."/>
            <person name="Liang C."/>
            <person name="Lipzen A."/>
            <person name="Lutzoni F."/>
            <person name="Magnuson J."/>
            <person name="Mondo S."/>
            <person name="Nolan M."/>
            <person name="Ohm R."/>
            <person name="Pangilinan J."/>
            <person name="Park H.-J."/>
            <person name="Ramirez L."/>
            <person name="Alfaro M."/>
            <person name="Sun H."/>
            <person name="Tritt A."/>
            <person name="Yoshinaga Y."/>
            <person name="Zwiers L.-H."/>
            <person name="Turgeon B."/>
            <person name="Goodwin S."/>
            <person name="Spatafora J."/>
            <person name="Crous P."/>
            <person name="Grigoriev I."/>
        </authorList>
    </citation>
    <scope>NUCLEOTIDE SEQUENCE</scope>
    <source>
        <strain evidence="4">CBS 115976</strain>
    </source>
</reference>
<evidence type="ECO:0000256" key="1">
    <source>
        <dbReference type="SAM" id="MobiDB-lite"/>
    </source>
</evidence>
<dbReference type="AlphaFoldDB" id="A0A6A6UF04"/>